<evidence type="ECO:0000256" key="4">
    <source>
        <dbReference type="ARBA" id="ARBA00022741"/>
    </source>
</evidence>
<evidence type="ECO:0000313" key="11">
    <source>
        <dbReference type="Proteomes" id="UP000473278"/>
    </source>
</evidence>
<feature type="domain" description="Histidine kinase" evidence="9">
    <location>
        <begin position="229"/>
        <end position="454"/>
    </location>
</feature>
<feature type="transmembrane region" description="Helical" evidence="8">
    <location>
        <begin position="32"/>
        <end position="54"/>
    </location>
</feature>
<evidence type="ECO:0000313" key="10">
    <source>
        <dbReference type="EMBL" id="NGP77696.1"/>
    </source>
</evidence>
<dbReference type="GO" id="GO:0004673">
    <property type="term" value="F:protein histidine kinase activity"/>
    <property type="evidence" value="ECO:0007669"/>
    <property type="project" value="UniProtKB-EC"/>
</dbReference>
<dbReference type="CDD" id="cd00075">
    <property type="entry name" value="HATPase"/>
    <property type="match status" value="1"/>
</dbReference>
<dbReference type="PANTHER" id="PTHR43065:SF46">
    <property type="entry name" value="C4-DICARBOXYLATE TRANSPORT SENSOR PROTEIN DCTB"/>
    <property type="match status" value="1"/>
</dbReference>
<keyword evidence="7" id="KW-0902">Two-component regulatory system</keyword>
<protein>
    <recommendedName>
        <fullName evidence="2">histidine kinase</fullName>
        <ecNumber evidence="2">2.7.13.3</ecNumber>
    </recommendedName>
</protein>
<keyword evidence="8" id="KW-1133">Transmembrane helix</keyword>
<comment type="caution">
    <text evidence="10">The sequence shown here is derived from an EMBL/GenBank/DDBJ whole genome shotgun (WGS) entry which is preliminary data.</text>
</comment>
<evidence type="ECO:0000256" key="6">
    <source>
        <dbReference type="ARBA" id="ARBA00022840"/>
    </source>
</evidence>
<evidence type="ECO:0000256" key="7">
    <source>
        <dbReference type="ARBA" id="ARBA00023012"/>
    </source>
</evidence>
<dbReference type="RefSeq" id="WP_165143315.1">
    <property type="nucleotide sequence ID" value="NZ_JAALLT010000004.1"/>
</dbReference>
<comment type="catalytic activity">
    <reaction evidence="1">
        <text>ATP + protein L-histidine = ADP + protein N-phospho-L-histidine.</text>
        <dbReference type="EC" id="2.7.13.3"/>
    </reaction>
</comment>
<evidence type="ECO:0000256" key="8">
    <source>
        <dbReference type="SAM" id="Phobius"/>
    </source>
</evidence>
<keyword evidence="8" id="KW-0472">Membrane</keyword>
<reference evidence="10 11" key="1">
    <citation type="submission" date="2020-02" db="EMBL/GenBank/DDBJ databases">
        <title>Balneolaceae bacterium YR4-1, complete genome.</title>
        <authorList>
            <person name="Li Y."/>
            <person name="Wu S."/>
        </authorList>
    </citation>
    <scope>NUCLEOTIDE SEQUENCE [LARGE SCALE GENOMIC DNA]</scope>
    <source>
        <strain evidence="10 11">YR4-1</strain>
    </source>
</reference>
<evidence type="ECO:0000256" key="3">
    <source>
        <dbReference type="ARBA" id="ARBA00022679"/>
    </source>
</evidence>
<evidence type="ECO:0000256" key="5">
    <source>
        <dbReference type="ARBA" id="ARBA00022777"/>
    </source>
</evidence>
<dbReference type="InterPro" id="IPR005467">
    <property type="entry name" value="His_kinase_dom"/>
</dbReference>
<dbReference type="PRINTS" id="PR00344">
    <property type="entry name" value="BCTRLSENSOR"/>
</dbReference>
<keyword evidence="6 10" id="KW-0067">ATP-binding</keyword>
<dbReference type="Gene3D" id="3.30.565.10">
    <property type="entry name" value="Histidine kinase-like ATPase, C-terminal domain"/>
    <property type="match status" value="1"/>
</dbReference>
<sequence length="454" mass="52198">MIKNFRFGVIWRVLLLMGTLGLWLYLIFSTEYYVSMTLLFVVVILEVIQLIRYVERTNEKLTRFLNSIRYSDFSRAFPDHGLGSSFESLNKAFTRVIEEFKKERAEKQEHFRYLQTVVQHVGIGLISFNHRGEVELINTAAKRLFQIPTLRNIKALGEISEPLLNAVMALKSGNRNLVRVMVDNETLQLAIYATEFRMHNDLYKLVSFQNIHTELEEKEMEAWQNLTQVLAHEIMNSITPISSLSDTVHMLLEQKSVEKNDHYSIDKEAIGDVKEALQTIKNRSRGLMRFVNSYRDFTQIPEPHYEHFPVEELLMRLRNLNKGEAEAQDVDITVDVDPETLEVTADPHLIEQTLINLMKNAFRALEDVKNAKISLKGFMDSDGKVVIQVCDNGTGISKENVQKIFIPFYSTGKPTDRGGSGIGLSLSRQIMRMHKGTLTVKSDEDKGTIFTLRF</sequence>
<dbReference type="InterPro" id="IPR003594">
    <property type="entry name" value="HATPase_dom"/>
</dbReference>
<dbReference type="EC" id="2.7.13.3" evidence="2"/>
<dbReference type="SUPFAM" id="SSF55874">
    <property type="entry name" value="ATPase domain of HSP90 chaperone/DNA topoisomerase II/histidine kinase"/>
    <property type="match status" value="1"/>
</dbReference>
<keyword evidence="11" id="KW-1185">Reference proteome</keyword>
<keyword evidence="8" id="KW-0812">Transmembrane</keyword>
<organism evidence="10 11">
    <name type="scientific">Halalkalibaculum roseum</name>
    <dbReference type="NCBI Taxonomy" id="2709311"/>
    <lineage>
        <taxon>Bacteria</taxon>
        <taxon>Pseudomonadati</taxon>
        <taxon>Balneolota</taxon>
        <taxon>Balneolia</taxon>
        <taxon>Balneolales</taxon>
        <taxon>Balneolaceae</taxon>
        <taxon>Halalkalibaculum</taxon>
    </lineage>
</organism>
<dbReference type="PANTHER" id="PTHR43065">
    <property type="entry name" value="SENSOR HISTIDINE KINASE"/>
    <property type="match status" value="1"/>
</dbReference>
<dbReference type="GO" id="GO:0005524">
    <property type="term" value="F:ATP binding"/>
    <property type="evidence" value="ECO:0007669"/>
    <property type="project" value="UniProtKB-KW"/>
</dbReference>
<keyword evidence="5" id="KW-0418">Kinase</keyword>
<evidence type="ECO:0000256" key="2">
    <source>
        <dbReference type="ARBA" id="ARBA00012438"/>
    </source>
</evidence>
<dbReference type="Gene3D" id="1.10.287.130">
    <property type="match status" value="1"/>
</dbReference>
<proteinExistence type="predicted"/>
<keyword evidence="3" id="KW-0808">Transferase</keyword>
<dbReference type="InterPro" id="IPR004358">
    <property type="entry name" value="Sig_transdc_His_kin-like_C"/>
</dbReference>
<evidence type="ECO:0000259" key="9">
    <source>
        <dbReference type="PROSITE" id="PS50109"/>
    </source>
</evidence>
<accession>A0A6M1T0U3</accession>
<dbReference type="GO" id="GO:0000160">
    <property type="term" value="P:phosphorelay signal transduction system"/>
    <property type="evidence" value="ECO:0007669"/>
    <property type="project" value="UniProtKB-KW"/>
</dbReference>
<name>A0A6M1T0U3_9BACT</name>
<keyword evidence="4" id="KW-0547">Nucleotide-binding</keyword>
<dbReference type="PROSITE" id="PS50109">
    <property type="entry name" value="HIS_KIN"/>
    <property type="match status" value="1"/>
</dbReference>
<dbReference type="Pfam" id="PF02518">
    <property type="entry name" value="HATPase_c"/>
    <property type="match status" value="1"/>
</dbReference>
<feature type="transmembrane region" description="Helical" evidence="8">
    <location>
        <begin position="7"/>
        <end position="26"/>
    </location>
</feature>
<dbReference type="InterPro" id="IPR036890">
    <property type="entry name" value="HATPase_C_sf"/>
</dbReference>
<dbReference type="EMBL" id="JAALLT010000004">
    <property type="protein sequence ID" value="NGP77696.1"/>
    <property type="molecule type" value="Genomic_DNA"/>
</dbReference>
<dbReference type="AlphaFoldDB" id="A0A6M1T0U3"/>
<dbReference type="Proteomes" id="UP000473278">
    <property type="component" value="Unassembled WGS sequence"/>
</dbReference>
<evidence type="ECO:0000256" key="1">
    <source>
        <dbReference type="ARBA" id="ARBA00000085"/>
    </source>
</evidence>
<gene>
    <name evidence="10" type="ORF">G3570_13695</name>
</gene>
<dbReference type="SMART" id="SM00387">
    <property type="entry name" value="HATPase_c"/>
    <property type="match status" value="1"/>
</dbReference>